<feature type="region of interest" description="Disordered" evidence="1">
    <location>
        <begin position="1"/>
        <end position="44"/>
    </location>
</feature>
<proteinExistence type="predicted"/>
<feature type="compositionally biased region" description="Low complexity" evidence="1">
    <location>
        <begin position="91"/>
        <end position="101"/>
    </location>
</feature>
<dbReference type="Proteomes" id="UP000187455">
    <property type="component" value="Unassembled WGS sequence"/>
</dbReference>
<organism evidence="2 3">
    <name type="scientific">Smittium mucronatum</name>
    <dbReference type="NCBI Taxonomy" id="133383"/>
    <lineage>
        <taxon>Eukaryota</taxon>
        <taxon>Fungi</taxon>
        <taxon>Fungi incertae sedis</taxon>
        <taxon>Zoopagomycota</taxon>
        <taxon>Kickxellomycotina</taxon>
        <taxon>Harpellomycetes</taxon>
        <taxon>Harpellales</taxon>
        <taxon>Legeriomycetaceae</taxon>
        <taxon>Smittium</taxon>
    </lineage>
</organism>
<comment type="caution">
    <text evidence="2">The sequence shown here is derived from an EMBL/GenBank/DDBJ whole genome shotgun (WGS) entry which is preliminary data.</text>
</comment>
<feature type="compositionally biased region" description="Polar residues" evidence="1">
    <location>
        <begin position="1"/>
        <end position="11"/>
    </location>
</feature>
<dbReference type="AlphaFoldDB" id="A0A1R0GR13"/>
<protein>
    <submittedName>
        <fullName evidence="2">Uncharacterized protein</fullName>
    </submittedName>
</protein>
<dbReference type="EMBL" id="LSSL01004634">
    <property type="protein sequence ID" value="OLY79316.1"/>
    <property type="molecule type" value="Genomic_DNA"/>
</dbReference>
<evidence type="ECO:0000313" key="3">
    <source>
        <dbReference type="Proteomes" id="UP000187455"/>
    </source>
</evidence>
<reference evidence="2 3" key="1">
    <citation type="journal article" date="2016" name="Mol. Biol. Evol.">
        <title>Genome-Wide Survey of Gut Fungi (Harpellales) Reveals the First Horizontally Transferred Ubiquitin Gene from a Mosquito Host.</title>
        <authorList>
            <person name="Wang Y."/>
            <person name="White M.M."/>
            <person name="Kvist S."/>
            <person name="Moncalvo J.M."/>
        </authorList>
    </citation>
    <scope>NUCLEOTIDE SEQUENCE [LARGE SCALE GENOMIC DNA]</scope>
    <source>
        <strain evidence="2 3">ALG-7-W6</strain>
    </source>
</reference>
<feature type="region of interest" description="Disordered" evidence="1">
    <location>
        <begin position="91"/>
        <end position="121"/>
    </location>
</feature>
<sequence>MSQSIEFSENNGYDERSNSGDESDNGGTLRGSRPISRFPSFERNGSDIEMYSIRRAIEESLIQGSQNFYGSGISNISSNRTVGRDRLEINSSFRNESNSEGSNEDRDSSGESGSEEEGRRRLVRTKNFSNLNTDYFNNPSTQSTLVFEFDDAEDEDSAIRISRDQGYNRTLSNRSSLKAIVDENFTGPHSLAESFDMCDKEDDYEDGEGYIVINEPISCENGGVMNRSRTVRHGLTNSIASRASLNGYVIIDSHDFENYAESSGNPGYGNHPHINIP</sequence>
<evidence type="ECO:0000313" key="2">
    <source>
        <dbReference type="EMBL" id="OLY79316.1"/>
    </source>
</evidence>
<keyword evidence="3" id="KW-1185">Reference proteome</keyword>
<accession>A0A1R0GR13</accession>
<evidence type="ECO:0000256" key="1">
    <source>
        <dbReference type="SAM" id="MobiDB-lite"/>
    </source>
</evidence>
<gene>
    <name evidence="2" type="ORF">AYI68_g6615</name>
</gene>
<name>A0A1R0GR13_9FUNG</name>